<dbReference type="OrthoDB" id="5347061at2759"/>
<name>A0A1S7UNS2_ROSNE</name>
<dbReference type="AlphaFoldDB" id="A0A1S7UNS2"/>
<organism evidence="1">
    <name type="scientific">Rosellinia necatrix</name>
    <name type="common">White root-rot fungus</name>
    <dbReference type="NCBI Taxonomy" id="77044"/>
    <lineage>
        <taxon>Eukaryota</taxon>
        <taxon>Fungi</taxon>
        <taxon>Dikarya</taxon>
        <taxon>Ascomycota</taxon>
        <taxon>Pezizomycotina</taxon>
        <taxon>Sordariomycetes</taxon>
        <taxon>Xylariomycetidae</taxon>
        <taxon>Xylariales</taxon>
        <taxon>Xylariaceae</taxon>
        <taxon>Rosellinia</taxon>
    </lineage>
</organism>
<protein>
    <submittedName>
        <fullName evidence="1">Putative HET domain-containing protein</fullName>
    </submittedName>
</protein>
<dbReference type="Proteomes" id="UP000054516">
    <property type="component" value="Unassembled WGS sequence"/>
</dbReference>
<gene>
    <name evidence="1" type="ORF">SAMD00023353_0602050</name>
</gene>
<dbReference type="OMA" id="DHATERE"/>
<proteinExistence type="predicted"/>
<accession>A0A1S7UNS2</accession>
<evidence type="ECO:0000313" key="1">
    <source>
        <dbReference type="EMBL" id="GAP84022.1"/>
    </source>
</evidence>
<dbReference type="EMBL" id="DF977451">
    <property type="protein sequence ID" value="GAP84022.1"/>
    <property type="molecule type" value="Genomic_DNA"/>
</dbReference>
<evidence type="ECO:0000313" key="2">
    <source>
        <dbReference type="Proteomes" id="UP000054516"/>
    </source>
</evidence>
<dbReference type="STRING" id="77044.A0A1S7UNS2"/>
<keyword evidence="2" id="KW-1185">Reference proteome</keyword>
<dbReference type="PANTHER" id="PTHR33112:SF13">
    <property type="entry name" value="HETEROKARYON INCOMPATIBILITY DOMAIN-CONTAINING PROTEIN"/>
    <property type="match status" value="1"/>
</dbReference>
<dbReference type="PANTHER" id="PTHR33112">
    <property type="entry name" value="DOMAIN PROTEIN, PUTATIVE-RELATED"/>
    <property type="match status" value="1"/>
</dbReference>
<sequence>MLSTRVLHFGRYEVFFESAVIWTKASAYTPHLLSKSTDRLPAVGGLAKQIAMRRKSRYLAGLWEYTLNDDLLWRVHMTSRRKRPRLYPLYAPTWSWASVQTWVGYWDEILVADEDHATEREERPDYEHYGKIERCEVDRQSSTAVDEFSLITRGSIIICGLVAEGVLEREVQQDGDGEDIIHHYVAFPGVRLPIKTDYLLDHDNAGQTSAGANVFCLRMSRIQEGSTDHLISLVLRKSPSCHFSFERIGMLIVAAKPPPVNAVGEVSKGADLRTVSIV</sequence>
<reference evidence="1" key="1">
    <citation type="submission" date="2016-03" db="EMBL/GenBank/DDBJ databases">
        <title>Draft genome sequence of Rosellinia necatrix.</title>
        <authorList>
            <person name="Kanematsu S."/>
        </authorList>
    </citation>
    <scope>NUCLEOTIDE SEQUENCE [LARGE SCALE GENOMIC DNA]</scope>
    <source>
        <strain evidence="1">W97</strain>
    </source>
</reference>